<protein>
    <recommendedName>
        <fullName evidence="5">Restriction endonuclease subunit S</fullName>
    </recommendedName>
</protein>
<dbReference type="SUPFAM" id="SSF116734">
    <property type="entry name" value="DNA methylase specificity domain"/>
    <property type="match status" value="1"/>
</dbReference>
<accession>A0ABW4BK05</accession>
<reference evidence="4" key="1">
    <citation type="journal article" date="2019" name="Int. J. Syst. Evol. Microbiol.">
        <title>The Global Catalogue of Microorganisms (GCM) 10K type strain sequencing project: providing services to taxonomists for standard genome sequencing and annotation.</title>
        <authorList>
            <consortium name="The Broad Institute Genomics Platform"/>
            <consortium name="The Broad Institute Genome Sequencing Center for Infectious Disease"/>
            <person name="Wu L."/>
            <person name="Ma J."/>
        </authorList>
    </citation>
    <scope>NUCLEOTIDE SEQUENCE [LARGE SCALE GENOMIC DNA]</scope>
    <source>
        <strain evidence="4">CCM 9110</strain>
    </source>
</reference>
<dbReference type="EMBL" id="JBHTOA010000048">
    <property type="protein sequence ID" value="MFD1400120.1"/>
    <property type="molecule type" value="Genomic_DNA"/>
</dbReference>
<evidence type="ECO:0008006" key="5">
    <source>
        <dbReference type="Google" id="ProtNLM"/>
    </source>
</evidence>
<name>A0ABW4BK05_9LACO</name>
<dbReference type="InterPro" id="IPR044946">
    <property type="entry name" value="Restrct_endonuc_typeI_TRD_sf"/>
</dbReference>
<gene>
    <name evidence="3" type="ORF">ACFQ41_12450</name>
</gene>
<keyword evidence="4" id="KW-1185">Reference proteome</keyword>
<proteinExistence type="predicted"/>
<keyword evidence="2" id="KW-0238">DNA-binding</keyword>
<keyword evidence="1" id="KW-0680">Restriction system</keyword>
<organism evidence="3 4">
    <name type="scientific">Lacticaseibacillus suilingensis</name>
    <dbReference type="NCBI Taxonomy" id="2799577"/>
    <lineage>
        <taxon>Bacteria</taxon>
        <taxon>Bacillati</taxon>
        <taxon>Bacillota</taxon>
        <taxon>Bacilli</taxon>
        <taxon>Lactobacillales</taxon>
        <taxon>Lactobacillaceae</taxon>
        <taxon>Lacticaseibacillus</taxon>
    </lineage>
</organism>
<evidence type="ECO:0000256" key="1">
    <source>
        <dbReference type="ARBA" id="ARBA00022747"/>
    </source>
</evidence>
<comment type="caution">
    <text evidence="3">The sequence shown here is derived from an EMBL/GenBank/DDBJ whole genome shotgun (WGS) entry which is preliminary data.</text>
</comment>
<evidence type="ECO:0000313" key="3">
    <source>
        <dbReference type="EMBL" id="MFD1400120.1"/>
    </source>
</evidence>
<evidence type="ECO:0000256" key="2">
    <source>
        <dbReference type="ARBA" id="ARBA00023125"/>
    </source>
</evidence>
<evidence type="ECO:0000313" key="4">
    <source>
        <dbReference type="Proteomes" id="UP001597199"/>
    </source>
</evidence>
<dbReference type="Gene3D" id="3.90.220.20">
    <property type="entry name" value="DNA methylase specificity domains"/>
    <property type="match status" value="1"/>
</dbReference>
<dbReference type="Proteomes" id="UP001597199">
    <property type="component" value="Unassembled WGS sequence"/>
</dbReference>
<sequence>MNLGRLVEFTSGELISRLQDHGNIDSEAGEYELFSVDQTSRRFLHSRERLEVIQSGQLILGLAQQHIYVPQQSVPPLILTANFAAITVSSKINAMFLSWWFNESSEAQRQKFQIAQSASAVLTRLTLQDVKKMSISLPTSIVQQRIGEIYANRIREMALLAKKSKLVDQRASALIDQIWRRTNA</sequence>
<dbReference type="RefSeq" id="WP_204118376.1">
    <property type="nucleotide sequence ID" value="NZ_BOLV01000004.1"/>
</dbReference>